<comment type="caution">
    <text evidence="1">The sequence shown here is derived from an EMBL/GenBank/DDBJ whole genome shotgun (WGS) entry which is preliminary data.</text>
</comment>
<proteinExistence type="predicted"/>
<sequence>MPGEVLKVMRKVLVLGYLGLFAYAYAVAQAAPRPQGAPYKIEVNVEKVLVPVVVRDKQGHSIGNLKEEDFHVFDNGKPHPLSAFMVEGRIGTEPRTASNSESDTLSPTPPQPVIVYPRSIVFLFDDMHLSAEEMERAKNAGAALLAGSLVDSDIAAVVSLSGRTNSGLTRDRAKLHEAIMSLKPVLIYQNDNADCPKISYYQADLMENKHDSTAEQDAVAQAFHCDPKITLNVAQSLAEEAARRALIIGHQDAQVALANMRELVQRIATLPGRRMLILISPGFLTVESDVLTQESQLIDFAAREDVTISALDARGIYITALTASDDVHNAPILSSMAFRAGSMKSSTNVMAELADGTGGNFFNNSNDLGAGFKGLTATPEYVYLLELPLDNIKPNGSYHRLKVKVDRSGVEVRARRGYILPKPAKSKK</sequence>
<dbReference type="EMBL" id="BMGT01000002">
    <property type="protein sequence ID" value="GGG76889.1"/>
    <property type="molecule type" value="Genomic_DNA"/>
</dbReference>
<dbReference type="Proteomes" id="UP000647241">
    <property type="component" value="Unassembled WGS sequence"/>
</dbReference>
<dbReference type="AlphaFoldDB" id="A0A917HF57"/>
<reference evidence="1" key="2">
    <citation type="submission" date="2020-09" db="EMBL/GenBank/DDBJ databases">
        <authorList>
            <person name="Sun Q."/>
            <person name="Zhou Y."/>
        </authorList>
    </citation>
    <scope>NUCLEOTIDE SEQUENCE</scope>
    <source>
        <strain evidence="1">CGMCC 1.12997</strain>
    </source>
</reference>
<protein>
    <recommendedName>
        <fullName evidence="3">VWFA-related protein</fullName>
    </recommendedName>
</protein>
<accession>A0A917HF57</accession>
<name>A0A917HF57_9BACT</name>
<evidence type="ECO:0000313" key="2">
    <source>
        <dbReference type="Proteomes" id="UP000647241"/>
    </source>
</evidence>
<organism evidence="1 2">
    <name type="scientific">Edaphobacter dinghuensis</name>
    <dbReference type="NCBI Taxonomy" id="1560005"/>
    <lineage>
        <taxon>Bacteria</taxon>
        <taxon>Pseudomonadati</taxon>
        <taxon>Acidobacteriota</taxon>
        <taxon>Terriglobia</taxon>
        <taxon>Terriglobales</taxon>
        <taxon>Acidobacteriaceae</taxon>
        <taxon>Edaphobacter</taxon>
    </lineage>
</organism>
<keyword evidence="2" id="KW-1185">Reference proteome</keyword>
<dbReference type="NCBIfam" id="TIGR03436">
    <property type="entry name" value="acidobact_VWFA"/>
    <property type="match status" value="1"/>
</dbReference>
<dbReference type="InterPro" id="IPR017802">
    <property type="entry name" value="VWFA-rel_acidobac-type"/>
</dbReference>
<reference evidence="1" key="1">
    <citation type="journal article" date="2014" name="Int. J. Syst. Evol. Microbiol.">
        <title>Complete genome sequence of Corynebacterium casei LMG S-19264T (=DSM 44701T), isolated from a smear-ripened cheese.</title>
        <authorList>
            <consortium name="US DOE Joint Genome Institute (JGI-PGF)"/>
            <person name="Walter F."/>
            <person name="Albersmeier A."/>
            <person name="Kalinowski J."/>
            <person name="Ruckert C."/>
        </authorList>
    </citation>
    <scope>NUCLEOTIDE SEQUENCE</scope>
    <source>
        <strain evidence="1">CGMCC 1.12997</strain>
    </source>
</reference>
<evidence type="ECO:0000313" key="1">
    <source>
        <dbReference type="EMBL" id="GGG76889.1"/>
    </source>
</evidence>
<gene>
    <name evidence="1" type="ORF">GCM10011585_19860</name>
</gene>
<evidence type="ECO:0008006" key="3">
    <source>
        <dbReference type="Google" id="ProtNLM"/>
    </source>
</evidence>